<dbReference type="Proteomes" id="UP001515480">
    <property type="component" value="Unassembled WGS sequence"/>
</dbReference>
<accession>A0AB34JMC7</accession>
<sequence length="338" mass="36963">MMLLVGCLAAAPTDNEALALFRDKVLARAPGATTHMDGRHSTRIGAALSMAGQRRLDHTATLVAKVVEDGVPGHFLETGVFRGGMSFVAAKTFELLGARAEGRRVYLADSFSGLPNLQQYVPASTSSGAARGHKLDGQERQAHHIALLNRNSLQAVQASAVRLQLDTSRLRFLPGYFNETLPRLIAEEGATLQLAVLRLDGDAFASTLEAIELLYPYLSPGGFLVIDDYVDWKSCREAIDLYRQRHGIKEPLTLIPHQEGEIVRGAYWRKQPREGQELCVSSGDSRSLRISGGIFPTKLVPVAQANEPIPRKKHGVSIDYIQGLRRPGDQLLHMCIPA</sequence>
<dbReference type="AlphaFoldDB" id="A0AB34JMC7"/>
<evidence type="ECO:0008006" key="3">
    <source>
        <dbReference type="Google" id="ProtNLM"/>
    </source>
</evidence>
<dbReference type="PANTHER" id="PTHR40036">
    <property type="entry name" value="MACROCIN O-METHYLTRANSFERASE"/>
    <property type="match status" value="1"/>
</dbReference>
<dbReference type="InterPro" id="IPR008884">
    <property type="entry name" value="TylF_MeTrfase"/>
</dbReference>
<reference evidence="1 2" key="1">
    <citation type="journal article" date="2024" name="Science">
        <title>Giant polyketide synthase enzymes in the biosynthesis of giant marine polyether toxins.</title>
        <authorList>
            <person name="Fallon T.R."/>
            <person name="Shende V.V."/>
            <person name="Wierzbicki I.H."/>
            <person name="Pendleton A.L."/>
            <person name="Watervoot N.F."/>
            <person name="Auber R.P."/>
            <person name="Gonzalez D.J."/>
            <person name="Wisecaver J.H."/>
            <person name="Moore B.S."/>
        </authorList>
    </citation>
    <scope>NUCLEOTIDE SEQUENCE [LARGE SCALE GENOMIC DNA]</scope>
    <source>
        <strain evidence="1 2">12B1</strain>
    </source>
</reference>
<keyword evidence="2" id="KW-1185">Reference proteome</keyword>
<dbReference type="EMBL" id="JBGBPQ010000007">
    <property type="protein sequence ID" value="KAL1522178.1"/>
    <property type="molecule type" value="Genomic_DNA"/>
</dbReference>
<protein>
    <recommendedName>
        <fullName evidence="3">Macrocin O-methyltransferase</fullName>
    </recommendedName>
</protein>
<dbReference type="Pfam" id="PF05711">
    <property type="entry name" value="TylF"/>
    <property type="match status" value="1"/>
</dbReference>
<proteinExistence type="predicted"/>
<name>A0AB34JMC7_PRYPA</name>
<gene>
    <name evidence="1" type="ORF">AB1Y20_021817</name>
</gene>
<organism evidence="1 2">
    <name type="scientific">Prymnesium parvum</name>
    <name type="common">Toxic golden alga</name>
    <dbReference type="NCBI Taxonomy" id="97485"/>
    <lineage>
        <taxon>Eukaryota</taxon>
        <taxon>Haptista</taxon>
        <taxon>Haptophyta</taxon>
        <taxon>Prymnesiophyceae</taxon>
        <taxon>Prymnesiales</taxon>
        <taxon>Prymnesiaceae</taxon>
        <taxon>Prymnesium</taxon>
    </lineage>
</organism>
<dbReference type="PANTHER" id="PTHR40036:SF1">
    <property type="entry name" value="MACROCIN O-METHYLTRANSFERASE"/>
    <property type="match status" value="1"/>
</dbReference>
<dbReference type="InterPro" id="IPR029063">
    <property type="entry name" value="SAM-dependent_MTases_sf"/>
</dbReference>
<dbReference type="Gene3D" id="3.40.50.150">
    <property type="entry name" value="Vaccinia Virus protein VP39"/>
    <property type="match status" value="1"/>
</dbReference>
<dbReference type="SUPFAM" id="SSF53335">
    <property type="entry name" value="S-adenosyl-L-methionine-dependent methyltransferases"/>
    <property type="match status" value="1"/>
</dbReference>
<comment type="caution">
    <text evidence="1">The sequence shown here is derived from an EMBL/GenBank/DDBJ whole genome shotgun (WGS) entry which is preliminary data.</text>
</comment>
<evidence type="ECO:0000313" key="1">
    <source>
        <dbReference type="EMBL" id="KAL1522178.1"/>
    </source>
</evidence>
<evidence type="ECO:0000313" key="2">
    <source>
        <dbReference type="Proteomes" id="UP001515480"/>
    </source>
</evidence>